<evidence type="ECO:0008006" key="4">
    <source>
        <dbReference type="Google" id="ProtNLM"/>
    </source>
</evidence>
<organism evidence="2 3">
    <name type="scientific">Paenibacillus larvae subsp. larvae</name>
    <dbReference type="NCBI Taxonomy" id="147375"/>
    <lineage>
        <taxon>Bacteria</taxon>
        <taxon>Bacillati</taxon>
        <taxon>Bacillota</taxon>
        <taxon>Bacilli</taxon>
        <taxon>Bacillales</taxon>
        <taxon>Paenibacillaceae</taxon>
        <taxon>Paenibacillus</taxon>
    </lineage>
</organism>
<keyword evidence="1" id="KW-0732">Signal</keyword>
<keyword evidence="2" id="KW-0614">Plasmid</keyword>
<feature type="signal peptide" evidence="1">
    <location>
        <begin position="1"/>
        <end position="25"/>
    </location>
</feature>
<protein>
    <recommendedName>
        <fullName evidence="4">Toxin-like protein</fullName>
    </recommendedName>
</protein>
<evidence type="ECO:0000256" key="1">
    <source>
        <dbReference type="SAM" id="SignalP"/>
    </source>
</evidence>
<accession>A0A2L1U7C4</accession>
<gene>
    <name evidence="2" type="ORF">ERICIII_04817</name>
</gene>
<evidence type="ECO:0000313" key="3">
    <source>
        <dbReference type="Proteomes" id="UP000239833"/>
    </source>
</evidence>
<reference evidence="3" key="1">
    <citation type="submission" date="2017-02" db="EMBL/GenBank/DDBJ databases">
        <title>Delineation of Paenibacillus larvae strains originating from foulbrood outbreaks.</title>
        <authorList>
            <person name="Beims H."/>
            <person name="Bunk B."/>
            <person name="Sproeer C."/>
            <person name="Mohr K.I."/>
            <person name="Pradella S."/>
            <person name="Guenther G."/>
            <person name="Rohde M."/>
            <person name="von der Ohe W."/>
            <person name="Steinert M."/>
        </authorList>
    </citation>
    <scope>NUCLEOTIDE SEQUENCE [LARGE SCALE GENOMIC DNA]</scope>
    <source>
        <strain evidence="3">Eric_III</strain>
        <plasmid evidence="3">Plasmid unnamed1</plasmid>
    </source>
</reference>
<proteinExistence type="predicted"/>
<name>A0A2L1U7C4_9BACL</name>
<geneLocation type="plasmid" evidence="2">
    <name>unnamed1</name>
</geneLocation>
<feature type="chain" id="PRO_5014824217" description="Toxin-like protein" evidence="1">
    <location>
        <begin position="26"/>
        <end position="885"/>
    </location>
</feature>
<dbReference type="AlphaFoldDB" id="A0A2L1U7C4"/>
<evidence type="ECO:0000313" key="2">
    <source>
        <dbReference type="EMBL" id="AVF28821.1"/>
    </source>
</evidence>
<dbReference type="EMBL" id="CP019656">
    <property type="protein sequence ID" value="AVF28821.1"/>
    <property type="molecule type" value="Genomic_DNA"/>
</dbReference>
<dbReference type="Proteomes" id="UP000239833">
    <property type="component" value="Plasmid unnamed1"/>
</dbReference>
<sequence length="885" mass="100660" precursor="true">MIFSFSFLCFFALMSIAGLTTQAYAYSPHLPGPIDPGIKGSKEDGWVSGRKIVYDIYSGVDGKPKWQIANRDYGYGSQPYLEFTGWSALLGWHHHNADNQKTYIWASNKNNGKSYMYLAEMNGLSASKDLEYNRQSPTGPIYKPCSEGTYNTSNEICNMYYDHVGFVAHIPLKELFPDGISEDVWELKIIKNVDGRVVWDDLKLPFHFDALPFGSGEIDLDSGLNAESLRMADPGVVRRNYPREGGWSGGKYFIPGKTYQRVLQNEENTVVWYGVISPHDGNETRWASGAYWIFDGKPARLTYRQNNKTCPDGSVVGVNERCIINVNIQHVDANTKKILREDQKKLNVGDSYQFKPEQKGVFTDSEGNPYVASPSGQMYEGTAAENNLSLKFTYKSSLPDPGKPGTDEGFTDGMAKGQFLWELRRVDPLKPSQVYIESDFSITGKHFEVRNISHQANVSGVFSEQDEGAISLLADTSSIQNRDISFNFSYEYTNYYNENYICTDEQDGECFEWVYKDTTPDWTKAERFDLSTLYGSEVNLLVDPSFGKMFQATNTSSLQTQQLTVGKKRMFDVSQNNTKPIFNKTYYEVFKQSASSEAKDSNPLATQSWIDLSPGTLEYQVELPTDSQTSSSFAFLRKHGAAGHYYPLDVDKSLKSIYSNKTPYAYSRYAFPLELESLTDQGIQNGKRQYRLDWTSDYFFLAEHTGFIEPFPYTKYVSEGKSLPAASDIKQYVESEAQKRYQEQTGQVFKDSFLHLDDDFKSKYLNRYYLPIESDSVLKPKQQYENKILLSDMGLNDASFVFGQTFSFDRYLVGSVLDDAFVVEQHDPTVPISSYPYEISINKEQQKAVNEATKKQLTHNKLFGFRKTDRTGLYDQLKDIINLGF</sequence>